<name>A0A937D562_9BURK</name>
<dbReference type="InterPro" id="IPR020022">
    <property type="entry name" value="N-acetyl_sugar_amidoTrfase"/>
</dbReference>
<evidence type="ECO:0000256" key="1">
    <source>
        <dbReference type="ARBA" id="ARBA00022598"/>
    </source>
</evidence>
<evidence type="ECO:0000313" key="3">
    <source>
        <dbReference type="EMBL" id="MBL0419573.1"/>
    </source>
</evidence>
<evidence type="ECO:0000259" key="2">
    <source>
        <dbReference type="Pfam" id="PF02540"/>
    </source>
</evidence>
<dbReference type="NCBIfam" id="TIGR03573">
    <property type="entry name" value="WbuX"/>
    <property type="match status" value="1"/>
</dbReference>
<dbReference type="Gene3D" id="3.40.50.620">
    <property type="entry name" value="HUPs"/>
    <property type="match status" value="1"/>
</dbReference>
<dbReference type="InterPro" id="IPR022310">
    <property type="entry name" value="NAD/GMP_synthase"/>
</dbReference>
<proteinExistence type="predicted"/>
<feature type="domain" description="NAD/GMP synthase" evidence="2">
    <location>
        <begin position="79"/>
        <end position="138"/>
    </location>
</feature>
<gene>
    <name evidence="3" type="ORF">JI739_04340</name>
</gene>
<protein>
    <submittedName>
        <fullName evidence="3">N-acetyl sugar amidotransferase</fullName>
    </submittedName>
</protein>
<dbReference type="RefSeq" id="WP_201683309.1">
    <property type="nucleotide sequence ID" value="NZ_JAEQNA010000001.1"/>
</dbReference>
<reference evidence="3" key="1">
    <citation type="submission" date="2021-01" db="EMBL/GenBank/DDBJ databases">
        <title>Ramlibacter sp. strain AW1 16S ribosomal RNA gene Genome sequencing and assembly.</title>
        <authorList>
            <person name="Kang M."/>
        </authorList>
    </citation>
    <scope>NUCLEOTIDE SEQUENCE</scope>
    <source>
        <strain evidence="3">AW1</strain>
    </source>
</reference>
<dbReference type="Proteomes" id="UP000613011">
    <property type="component" value="Unassembled WGS sequence"/>
</dbReference>
<keyword evidence="1" id="KW-0436">Ligase</keyword>
<accession>A0A937D562</accession>
<dbReference type="Pfam" id="PF02540">
    <property type="entry name" value="NAD_synthase"/>
    <property type="match status" value="1"/>
</dbReference>
<organism evidence="3 4">
    <name type="scientific">Ramlibacter aurantiacus</name>
    <dbReference type="NCBI Taxonomy" id="2801330"/>
    <lineage>
        <taxon>Bacteria</taxon>
        <taxon>Pseudomonadati</taxon>
        <taxon>Pseudomonadota</taxon>
        <taxon>Betaproteobacteria</taxon>
        <taxon>Burkholderiales</taxon>
        <taxon>Comamonadaceae</taxon>
        <taxon>Ramlibacter</taxon>
    </lineage>
</organism>
<dbReference type="AlphaFoldDB" id="A0A937D562"/>
<evidence type="ECO:0000313" key="4">
    <source>
        <dbReference type="Proteomes" id="UP000613011"/>
    </source>
</evidence>
<dbReference type="GO" id="GO:0016874">
    <property type="term" value="F:ligase activity"/>
    <property type="evidence" value="ECO:0007669"/>
    <property type="project" value="UniProtKB-KW"/>
</dbReference>
<dbReference type="InterPro" id="IPR014729">
    <property type="entry name" value="Rossmann-like_a/b/a_fold"/>
</dbReference>
<comment type="caution">
    <text evidence="3">The sequence shown here is derived from an EMBL/GenBank/DDBJ whole genome shotgun (WGS) entry which is preliminary data.</text>
</comment>
<dbReference type="EMBL" id="JAEQNA010000001">
    <property type="protein sequence ID" value="MBL0419573.1"/>
    <property type="molecule type" value="Genomic_DNA"/>
</dbReference>
<dbReference type="GO" id="GO:0006163">
    <property type="term" value="P:purine nucleotide metabolic process"/>
    <property type="evidence" value="ECO:0007669"/>
    <property type="project" value="UniProtKB-ARBA"/>
</dbReference>
<keyword evidence="4" id="KW-1185">Reference proteome</keyword>
<sequence length="403" mass="45873">MNFENNPHTKSLHKHPYQACTRCVMDTSDPEIQFDEQGVCNHCRHYEAYVASLGDAQARAAKLNQTVQTLKAAGQNREYDCIMGLSGGVDSSYLAHYAVRTLGLRPLVVHVDSGWNSELAVSNIETMCNRLGIDLHTLVLDWDEMRDLQRAYFRSGVPNLDVPQDHAFNAAMVGEAKKYGIRNVLNGGNMQTESILPTAWGYDASDPGSLMAIHKRFGTMPLKTYPLRSDFSRLLFDPCIFGMRVHRPLEYIDYNKFAAKKLLHEELGWRDYGGKHYESRFTKFFQAHYLPTKFGYDKRKAHLASLIVSGQLSRDAALQELAVPLYDAEELESDITYFCKKLSIPRKEYEEVMASPPKTHRDYPNREAAYARMRRATQFASRARHALFGRAPTALQHVVNTPR</sequence>
<dbReference type="SUPFAM" id="SSF52402">
    <property type="entry name" value="Adenine nucleotide alpha hydrolases-like"/>
    <property type="match status" value="1"/>
</dbReference>